<dbReference type="AlphaFoldDB" id="H6L8B5"/>
<dbReference type="STRING" id="984262.SGRA_3763"/>
<organism evidence="2 3">
    <name type="scientific">Saprospira grandis (strain Lewin)</name>
    <dbReference type="NCBI Taxonomy" id="984262"/>
    <lineage>
        <taxon>Bacteria</taxon>
        <taxon>Pseudomonadati</taxon>
        <taxon>Bacteroidota</taxon>
        <taxon>Saprospiria</taxon>
        <taxon>Saprospirales</taxon>
        <taxon>Saprospiraceae</taxon>
        <taxon>Saprospira</taxon>
    </lineage>
</organism>
<reference evidence="2 3" key="1">
    <citation type="journal article" date="2012" name="Stand. Genomic Sci.">
        <title>Complete genome sequencing and analysis of Saprospira grandis str. Lewin, a predatory marine bacterium.</title>
        <authorList>
            <person name="Saw J.H."/>
            <person name="Yuryev A."/>
            <person name="Kanbe M."/>
            <person name="Hou S."/>
            <person name="Young A.G."/>
            <person name="Aizawa S."/>
            <person name="Alam M."/>
        </authorList>
    </citation>
    <scope>NUCLEOTIDE SEQUENCE [LARGE SCALE GENOMIC DNA]</scope>
    <source>
        <strain evidence="2 3">Lewin</strain>
    </source>
</reference>
<keyword evidence="3" id="KW-1185">Reference proteome</keyword>
<feature type="transmembrane region" description="Helical" evidence="1">
    <location>
        <begin position="6"/>
        <end position="27"/>
    </location>
</feature>
<sequence>MVKRFVVYVLVVALYVFLLLISLYTLAKYEWHYAMNEAVDKGEFYAIESFNNSEYFSYLLYKYFLNFPLSIFNWFFSSTLYLTAYLTIPNAIVVAWFINTLMQKKKKKYS</sequence>
<evidence type="ECO:0000256" key="1">
    <source>
        <dbReference type="SAM" id="Phobius"/>
    </source>
</evidence>
<feature type="transmembrane region" description="Helical" evidence="1">
    <location>
        <begin position="82"/>
        <end position="102"/>
    </location>
</feature>
<keyword evidence="1" id="KW-0812">Transmembrane</keyword>
<name>H6L8B5_SAPGL</name>
<keyword evidence="1" id="KW-1133">Transmembrane helix</keyword>
<dbReference type="HOGENOM" id="CLU_2169311_0_0_10"/>
<protein>
    <submittedName>
        <fullName evidence="2">Uncharacterized protein</fullName>
    </submittedName>
</protein>
<dbReference type="KEGG" id="sgn:SGRA_3763"/>
<gene>
    <name evidence="2" type="ordered locus">SGRA_3763</name>
</gene>
<evidence type="ECO:0000313" key="3">
    <source>
        <dbReference type="Proteomes" id="UP000007519"/>
    </source>
</evidence>
<accession>H6L8B5</accession>
<dbReference type="EMBL" id="CP002831">
    <property type="protein sequence ID" value="AFC26479.1"/>
    <property type="molecule type" value="Genomic_DNA"/>
</dbReference>
<proteinExistence type="predicted"/>
<dbReference type="Proteomes" id="UP000007519">
    <property type="component" value="Chromosome"/>
</dbReference>
<evidence type="ECO:0000313" key="2">
    <source>
        <dbReference type="EMBL" id="AFC26479.1"/>
    </source>
</evidence>
<keyword evidence="1" id="KW-0472">Membrane</keyword>